<reference evidence="1" key="1">
    <citation type="submission" date="2015-10" db="EMBL/GenBank/DDBJ databases">
        <authorList>
            <person name="Gilbert D.G."/>
        </authorList>
    </citation>
    <scope>NUCLEOTIDE SEQUENCE</scope>
    <source>
        <strain evidence="1">Phyl III-seqv23</strain>
    </source>
</reference>
<gene>
    <name evidence="1" type="ORF">TO10_v1_1750001</name>
</gene>
<evidence type="ECO:0000313" key="1">
    <source>
        <dbReference type="EMBL" id="CUV48148.1"/>
    </source>
</evidence>
<dbReference type="AlphaFoldDB" id="A0A0S4WMY9"/>
<proteinExistence type="predicted"/>
<name>A0A0S4WMY9_RALSL</name>
<accession>A0A0S4WMY9</accession>
<organism evidence="1">
    <name type="scientific">Ralstonia solanacearum</name>
    <name type="common">Pseudomonas solanacearum</name>
    <dbReference type="NCBI Taxonomy" id="305"/>
    <lineage>
        <taxon>Bacteria</taxon>
        <taxon>Pseudomonadati</taxon>
        <taxon>Pseudomonadota</taxon>
        <taxon>Betaproteobacteria</taxon>
        <taxon>Burkholderiales</taxon>
        <taxon>Burkholderiaceae</taxon>
        <taxon>Ralstonia</taxon>
        <taxon>Ralstonia solanacearum species complex</taxon>
    </lineage>
</organism>
<sequence length="106" mass="11748">MAESGNSMRWSRLVVDFFLDPHDHAPVGASPDTAQAESQEPLLRDRANATLSWMQPGLIYPAPFQNALSILRLPPSLDRAGFGKLLSAARRYIHTCLLYTSPSPRD</sequence>
<dbReference type="EMBL" id="LN899827">
    <property type="protein sequence ID" value="CUV48148.1"/>
    <property type="molecule type" value="Genomic_DNA"/>
</dbReference>
<protein>
    <submittedName>
        <fullName evidence="1">Uncharacterized protein</fullName>
    </submittedName>
</protein>